<reference evidence="2 3" key="1">
    <citation type="submission" date="2012-06" db="EMBL/GenBank/DDBJ databases">
        <title>Finished chromosome of genome of Crinalium epipsammum PCC 9333.</title>
        <authorList>
            <consortium name="US DOE Joint Genome Institute"/>
            <person name="Gugger M."/>
            <person name="Coursin T."/>
            <person name="Rippka R."/>
            <person name="Tandeau De Marsac N."/>
            <person name="Huntemann M."/>
            <person name="Wei C.-L."/>
            <person name="Han J."/>
            <person name="Detter J.C."/>
            <person name="Han C."/>
            <person name="Tapia R."/>
            <person name="Davenport K."/>
            <person name="Daligault H."/>
            <person name="Erkkila T."/>
            <person name="Gu W."/>
            <person name="Munk A.C.C."/>
            <person name="Teshima H."/>
            <person name="Xu Y."/>
            <person name="Chain P."/>
            <person name="Chen A."/>
            <person name="Krypides N."/>
            <person name="Mavromatis K."/>
            <person name="Markowitz V."/>
            <person name="Szeto E."/>
            <person name="Ivanova N."/>
            <person name="Mikhailova N."/>
            <person name="Ovchinnikova G."/>
            <person name="Pagani I."/>
            <person name="Pati A."/>
            <person name="Goodwin L."/>
            <person name="Peters L."/>
            <person name="Pitluck S."/>
            <person name="Woyke T."/>
            <person name="Kerfeld C."/>
        </authorList>
    </citation>
    <scope>NUCLEOTIDE SEQUENCE [LARGE SCALE GENOMIC DNA]</scope>
    <source>
        <strain evidence="2 3">PCC 9333</strain>
    </source>
</reference>
<dbReference type="AlphaFoldDB" id="K9W4L6"/>
<evidence type="ECO:0000313" key="2">
    <source>
        <dbReference type="EMBL" id="AFZ15131.1"/>
    </source>
</evidence>
<dbReference type="eggNOG" id="ENOG5033VB4">
    <property type="taxonomic scope" value="Bacteria"/>
</dbReference>
<dbReference type="HOGENOM" id="CLU_1324579_0_0_3"/>
<keyword evidence="3" id="KW-1185">Reference proteome</keyword>
<organism evidence="2 3">
    <name type="scientific">Crinalium epipsammum PCC 9333</name>
    <dbReference type="NCBI Taxonomy" id="1173022"/>
    <lineage>
        <taxon>Bacteria</taxon>
        <taxon>Bacillati</taxon>
        <taxon>Cyanobacteriota</taxon>
        <taxon>Cyanophyceae</taxon>
        <taxon>Gomontiellales</taxon>
        <taxon>Gomontiellaceae</taxon>
        <taxon>Crinalium</taxon>
    </lineage>
</organism>
<proteinExistence type="predicted"/>
<evidence type="ECO:0000313" key="3">
    <source>
        <dbReference type="Proteomes" id="UP000010472"/>
    </source>
</evidence>
<feature type="transmembrane region" description="Helical" evidence="1">
    <location>
        <begin position="6"/>
        <end position="30"/>
    </location>
</feature>
<protein>
    <submittedName>
        <fullName evidence="2">Uncharacterized protein</fullName>
    </submittedName>
</protein>
<gene>
    <name evidence="2" type="ORF">Cri9333_4345</name>
</gene>
<keyword evidence="1" id="KW-0812">Transmembrane</keyword>
<dbReference type="STRING" id="1173022.Cri9333_4345"/>
<accession>K9W4L6</accession>
<dbReference type="KEGG" id="cep:Cri9333_4345"/>
<dbReference type="RefSeq" id="WP_015205225.1">
    <property type="nucleotide sequence ID" value="NC_019753.1"/>
</dbReference>
<keyword evidence="1" id="KW-1133">Transmembrane helix</keyword>
<keyword evidence="1" id="KW-0472">Membrane</keyword>
<name>K9W4L6_9CYAN</name>
<dbReference type="Proteomes" id="UP000010472">
    <property type="component" value="Chromosome"/>
</dbReference>
<dbReference type="OrthoDB" id="9952699at2"/>
<sequence>MPELKWYIILIIVLSLLISGAIGAIIHYFFYKYQHRTQPIGRRVDVFPKFEDLQDASCLRTQLKIAYGDRSYEYDEVTIAQIQLSNQGDRDFDEFKMGITLSAGNTAIYIEAQSPDRQHQVQQLTPVNCKNPESEIDFILRPFNKTDTYSLRLLMVSNEQSQEAEKIEFSSPESVRFVHLPTTTEVLQEAARSASLGVGPFNISLGG</sequence>
<evidence type="ECO:0000256" key="1">
    <source>
        <dbReference type="SAM" id="Phobius"/>
    </source>
</evidence>
<dbReference type="EMBL" id="CP003620">
    <property type="protein sequence ID" value="AFZ15131.1"/>
    <property type="molecule type" value="Genomic_DNA"/>
</dbReference>